<dbReference type="Proteomes" id="UP000733744">
    <property type="component" value="Unassembled WGS sequence"/>
</dbReference>
<name>A0ABY3CDM9_9GAMM</name>
<evidence type="ECO:0000313" key="2">
    <source>
        <dbReference type="Proteomes" id="UP000733744"/>
    </source>
</evidence>
<comment type="caution">
    <text evidence="1">The sequence shown here is derived from an EMBL/GenBank/DDBJ whole genome shotgun (WGS) entry which is preliminary data.</text>
</comment>
<protein>
    <submittedName>
        <fullName evidence="1">Uncharacterized protein</fullName>
    </submittedName>
</protein>
<accession>A0ABY3CDM9</accession>
<evidence type="ECO:0000313" key="1">
    <source>
        <dbReference type="EMBL" id="TRX00539.1"/>
    </source>
</evidence>
<sequence length="294" mass="32550">MFPIQRSLPNLINCGVLSVVVLALAGCLAEPINPSTAKLHEIRSLLVVPVEPPPLEVIPDPIEARYPVYNQFVFQILSSDMIVEKTVYRSPGGVLIAGLVSKEDTMPVVDLRSTSDPTRLEPVASLKDNWSPSLVLAQKAVSQLNAKQVKAIMSGHYCPLPVAQKDRNANPDNWNHAIVQWYKQELSPVDYRQPGLEPVDAVLEVAIGNYRIFNVQSSLRVLVKLIDPDTRQVIGRVTESTYSVEDSPQTLLAHDAEKFKQLVTRMGAQLINRNLNELGLPLNVNIQLAEPEDI</sequence>
<dbReference type="EMBL" id="RYFG02000026">
    <property type="protein sequence ID" value="TRX00539.1"/>
    <property type="molecule type" value="Genomic_DNA"/>
</dbReference>
<keyword evidence="2" id="KW-1185">Reference proteome</keyword>
<dbReference type="PROSITE" id="PS51257">
    <property type="entry name" value="PROKAR_LIPOPROTEIN"/>
    <property type="match status" value="1"/>
</dbReference>
<reference evidence="1 2" key="1">
    <citation type="journal article" date="2019" name="Antonie Van Leeuwenhoek">
        <title>Description of 'Ca. Methylobacter oryzae' KRF1, a novel species from the environmentally important Methylobacter clade 2.</title>
        <authorList>
            <person name="Khatri K."/>
            <person name="Mohite J.A."/>
            <person name="Pandit P.S."/>
            <person name="Bahulikar R."/>
            <person name="Rahalkar M.C."/>
        </authorList>
    </citation>
    <scope>NUCLEOTIDE SEQUENCE [LARGE SCALE GENOMIC DNA]</scope>
    <source>
        <strain evidence="1 2">KRF1</strain>
    </source>
</reference>
<dbReference type="RefSeq" id="WP_127027170.1">
    <property type="nucleotide sequence ID" value="NZ_RYFG02000026.1"/>
</dbReference>
<gene>
    <name evidence="1" type="ORF">EKO24_006045</name>
</gene>
<proteinExistence type="predicted"/>
<organism evidence="1 2">
    <name type="scientific">Candidatus Methylobacter oryzae</name>
    <dbReference type="NCBI Taxonomy" id="2497749"/>
    <lineage>
        <taxon>Bacteria</taxon>
        <taxon>Pseudomonadati</taxon>
        <taxon>Pseudomonadota</taxon>
        <taxon>Gammaproteobacteria</taxon>
        <taxon>Methylococcales</taxon>
        <taxon>Methylococcaceae</taxon>
        <taxon>Methylobacter</taxon>
    </lineage>
</organism>